<gene>
    <name evidence="2" type="ORF">PG1C_09995</name>
</gene>
<dbReference type="RefSeq" id="WP_202634679.1">
    <property type="nucleotide sequence ID" value="NZ_CP010554.1"/>
</dbReference>
<feature type="transmembrane region" description="Helical" evidence="1">
    <location>
        <begin position="177"/>
        <end position="195"/>
    </location>
</feature>
<feature type="transmembrane region" description="Helical" evidence="1">
    <location>
        <begin position="68"/>
        <end position="92"/>
    </location>
</feature>
<feature type="transmembrane region" description="Helical" evidence="1">
    <location>
        <begin position="415"/>
        <end position="438"/>
    </location>
</feature>
<evidence type="ECO:0000313" key="3">
    <source>
        <dbReference type="Proteomes" id="UP000061603"/>
    </source>
</evidence>
<protein>
    <submittedName>
        <fullName evidence="2">Uncharacterized protein</fullName>
    </submittedName>
</protein>
<dbReference type="AlphaFoldDB" id="A0A0C5JAA1"/>
<name>A0A0C5JAA1_9PROT</name>
<accession>A0A0C5JAA1</accession>
<feature type="transmembrane region" description="Helical" evidence="1">
    <location>
        <begin position="297"/>
        <end position="318"/>
    </location>
</feature>
<keyword evidence="1" id="KW-1133">Transmembrane helix</keyword>
<dbReference type="STRING" id="1565605.PG1C_09995"/>
<keyword evidence="1" id="KW-0812">Transmembrane</keyword>
<keyword evidence="1" id="KW-0472">Membrane</keyword>
<proteinExistence type="predicted"/>
<evidence type="ECO:0000256" key="1">
    <source>
        <dbReference type="SAM" id="Phobius"/>
    </source>
</evidence>
<dbReference type="Proteomes" id="UP000061603">
    <property type="component" value="Chromosome"/>
</dbReference>
<feature type="transmembrane region" description="Helical" evidence="1">
    <location>
        <begin position="261"/>
        <end position="285"/>
    </location>
</feature>
<feature type="transmembrane region" description="Helical" evidence="1">
    <location>
        <begin position="36"/>
        <end position="56"/>
    </location>
</feature>
<dbReference type="HOGENOM" id="CLU_473999_0_0_4"/>
<feature type="transmembrane region" description="Helical" evidence="1">
    <location>
        <begin position="360"/>
        <end position="376"/>
    </location>
</feature>
<feature type="transmembrane region" description="Helical" evidence="1">
    <location>
        <begin position="382"/>
        <end position="403"/>
    </location>
</feature>
<keyword evidence="3" id="KW-1185">Reference proteome</keyword>
<feature type="transmembrane region" description="Helical" evidence="1">
    <location>
        <begin position="150"/>
        <end position="171"/>
    </location>
</feature>
<dbReference type="EMBL" id="CP010554">
    <property type="protein sequence ID" value="AJP48678.1"/>
    <property type="molecule type" value="Genomic_DNA"/>
</dbReference>
<sequence>MSRSTVGVHPECFTRVELCAVLYVVAPIFLFLPFWIAQPLGFITAAVMLFVSFWYLKGVDIRRAVLPLGSLVTVLVLSLLWTGLSGAGHFFYANGFDWIPRFAVAHDLAVYEWPISYGNGTTEYLMRVPLGFYLIPAAIARHVGIDYLDILLYFWTALGVTLFFLVAFSGYSWKRLAAASMVFILASGLDIVGYMTRSMLWPRLGEHIEWWVPYLEYPSNTTQLFWAPNHSLGAWIATALLVRFGSNCLVLFRIIPLMLPALFLWSPLSAMGVAILWIGLVLINCRSQVRLSDFFRALPLILPMLVVAIYLTAGMSHVPLPHNSQSHSIVRGFDSQTMQFIALEAAIPALAILMWQRSSVVFISFVTLLALPFFQFGGANDLVLRTSIPALTIIGLGFASFMTQWQSTAVGKGRWVVMVAIWSLGSVTAINEIARAVFMPRWEPHLTLNLPDAFSRINPSEPFPPHYFVSIQPKTVLISIVATPVKVRHLMCANLKPLGVYSGAFPSLGHPVGWQP</sequence>
<evidence type="ECO:0000313" key="2">
    <source>
        <dbReference type="EMBL" id="AJP48678.1"/>
    </source>
</evidence>
<feature type="transmembrane region" description="Helical" evidence="1">
    <location>
        <begin position="12"/>
        <end position="30"/>
    </location>
</feature>
<feature type="transmembrane region" description="Helical" evidence="1">
    <location>
        <begin position="338"/>
        <end position="355"/>
    </location>
</feature>
<reference evidence="2 3" key="1">
    <citation type="journal article" date="2015" name="Genome Announc.">
        <title>Complete Genome Sequence of a Novel Bacterium within the Family Rhodocyclaceae That Degrades Polycyclic Aromatic Hydrocarbons.</title>
        <authorList>
            <person name="Singleton D.R."/>
            <person name="Dickey A.N."/>
            <person name="Scholl E.H."/>
            <person name="Wright F.A."/>
            <person name="Aitken M.D."/>
        </authorList>
    </citation>
    <scope>NUCLEOTIDE SEQUENCE [LARGE SCALE GENOMIC DNA]</scope>
    <source>
        <strain evidence="3">PG1-Ca6</strain>
    </source>
</reference>
<dbReference type="KEGG" id="rbu:PG1C_09995"/>
<organism evidence="2 3">
    <name type="scientific">Rugosibacter aromaticivorans</name>
    <dbReference type="NCBI Taxonomy" id="1565605"/>
    <lineage>
        <taxon>Bacteria</taxon>
        <taxon>Pseudomonadati</taxon>
        <taxon>Pseudomonadota</taxon>
        <taxon>Betaproteobacteria</taxon>
        <taxon>Nitrosomonadales</taxon>
        <taxon>Sterolibacteriaceae</taxon>
        <taxon>Rugosibacter</taxon>
    </lineage>
</organism>